<dbReference type="EMBL" id="RJNW01000002">
    <property type="protein sequence ID" value="RSI87459.1"/>
    <property type="molecule type" value="Genomic_DNA"/>
</dbReference>
<dbReference type="Pfam" id="PF21642">
    <property type="entry name" value="SP_0191-like"/>
    <property type="match status" value="1"/>
</dbReference>
<evidence type="ECO:0000313" key="8">
    <source>
        <dbReference type="Proteomes" id="UP000278063"/>
    </source>
</evidence>
<reference evidence="3 6" key="1">
    <citation type="submission" date="2014-05" db="EMBL/GenBank/DDBJ databases">
        <authorList>
            <person name="Daugherty S.C."/>
            <person name="Tallon L.J."/>
            <person name="Sadzewicz L."/>
            <person name="Kilian M."/>
            <person name="Tettelin H."/>
        </authorList>
    </citation>
    <scope>NUCLEOTIDE SEQUENCE [LARGE SCALE GENOMIC DNA]</scope>
    <source>
        <strain evidence="3 6">SK578</strain>
    </source>
</reference>
<keyword evidence="1" id="KW-0732">Signal</keyword>
<comment type="caution">
    <text evidence="3">The sequence shown here is derived from an EMBL/GenBank/DDBJ whole genome shotgun (WGS) entry which is preliminary data.</text>
</comment>
<dbReference type="EMBL" id="RJPV01000002">
    <property type="protein sequence ID" value="RSJ90802.1"/>
    <property type="molecule type" value="Genomic_DNA"/>
</dbReference>
<dbReference type="PATRIC" id="fig|28037.93.peg.1820"/>
<dbReference type="NCBIfam" id="NF041193">
    <property type="entry name" value="lipo_SP0191"/>
    <property type="match status" value="1"/>
</dbReference>
<protein>
    <submittedName>
        <fullName evidence="3">Transcriptional regulator Spx</fullName>
    </submittedName>
</protein>
<feature type="domain" description="SP-0191-like C-terminal" evidence="2">
    <location>
        <begin position="50"/>
        <end position="181"/>
    </location>
</feature>
<evidence type="ECO:0000313" key="4">
    <source>
        <dbReference type="EMBL" id="RSI87459.1"/>
    </source>
</evidence>
<dbReference type="RefSeq" id="WP_042751756.1">
    <property type="nucleotide sequence ID" value="NZ_CAMHZL010000003.1"/>
</dbReference>
<name>A0A081QL46_STRMT</name>
<dbReference type="Proteomes" id="UP000028089">
    <property type="component" value="Unassembled WGS sequence"/>
</dbReference>
<dbReference type="InterPro" id="IPR047840">
    <property type="entry name" value="SP_0191-like"/>
</dbReference>
<evidence type="ECO:0000313" key="3">
    <source>
        <dbReference type="EMBL" id="KEQ43669.1"/>
    </source>
</evidence>
<dbReference type="InterPro" id="IPR048787">
    <property type="entry name" value="SP_0191-like_C"/>
</dbReference>
<gene>
    <name evidence="5" type="ORF">D8789_03870</name>
    <name evidence="4" type="ORF">D8849_04480</name>
    <name evidence="3" type="ORF">SK578_1873</name>
</gene>
<organism evidence="3 6">
    <name type="scientific">Streptococcus mitis</name>
    <dbReference type="NCBI Taxonomy" id="28037"/>
    <lineage>
        <taxon>Bacteria</taxon>
        <taxon>Bacillati</taxon>
        <taxon>Bacillota</taxon>
        <taxon>Bacilli</taxon>
        <taxon>Lactobacillales</taxon>
        <taxon>Streptococcaceae</taxon>
        <taxon>Streptococcus</taxon>
        <taxon>Streptococcus mitis group</taxon>
    </lineage>
</organism>
<dbReference type="AlphaFoldDB" id="A0A081QL46"/>
<evidence type="ECO:0000256" key="1">
    <source>
        <dbReference type="SAM" id="SignalP"/>
    </source>
</evidence>
<reference evidence="7 8" key="2">
    <citation type="submission" date="2018-11" db="EMBL/GenBank/DDBJ databases">
        <title>Species Designations Belie Phenotypic and Genotypic Heterogeneity in Oral Streptococci.</title>
        <authorList>
            <person name="Velsko I."/>
        </authorList>
    </citation>
    <scope>NUCLEOTIDE SEQUENCE [LARGE SCALE GENOMIC DNA]</scope>
    <source>
        <strain evidence="5 7">BCC30</strain>
        <strain evidence="4 8">KLC01</strain>
    </source>
</reference>
<evidence type="ECO:0000259" key="2">
    <source>
        <dbReference type="Pfam" id="PF21642"/>
    </source>
</evidence>
<evidence type="ECO:0000313" key="5">
    <source>
        <dbReference type="EMBL" id="RSJ90802.1"/>
    </source>
</evidence>
<evidence type="ECO:0000313" key="6">
    <source>
        <dbReference type="Proteomes" id="UP000028089"/>
    </source>
</evidence>
<dbReference type="EMBL" id="JPFY01000015">
    <property type="protein sequence ID" value="KEQ43669.1"/>
    <property type="molecule type" value="Genomic_DNA"/>
</dbReference>
<proteinExistence type="predicted"/>
<accession>A0A081QL46</accession>
<evidence type="ECO:0000313" key="7">
    <source>
        <dbReference type="Proteomes" id="UP000271977"/>
    </source>
</evidence>
<sequence length="189" mass="20866">MKKILITSFALLFLLAGCGQKKATTASSSSKSETLQSTLPVLENAEKNTVVTKTFMLPKSTDGSQQIQTVTYKGKQFLSLTIIQKRPVTDELKTFVTEHGVEATQKALIEAEGKDTSIQEARKLPGFTLETKLLSETEIQTTTTYDFQVLDIKKASQVEYLKNIGLENLLKNEPSQYVADRLANGATEQ</sequence>
<dbReference type="Proteomes" id="UP000271977">
    <property type="component" value="Unassembled WGS sequence"/>
</dbReference>
<dbReference type="PROSITE" id="PS51257">
    <property type="entry name" value="PROKAR_LIPOPROTEIN"/>
    <property type="match status" value="1"/>
</dbReference>
<feature type="chain" id="PRO_5038290220" evidence="1">
    <location>
        <begin position="24"/>
        <end position="189"/>
    </location>
</feature>
<dbReference type="Proteomes" id="UP000278063">
    <property type="component" value="Unassembled WGS sequence"/>
</dbReference>
<feature type="signal peptide" evidence="1">
    <location>
        <begin position="1"/>
        <end position="23"/>
    </location>
</feature>